<reference evidence="2" key="1">
    <citation type="submission" date="2023-07" db="EMBL/GenBank/DDBJ databases">
        <title>Conexibacter stalactiti sp. nov., isolated from stalactites in a lava cave and emended description of the genus Conexibacter.</title>
        <authorList>
            <person name="Lee S.D."/>
        </authorList>
    </citation>
    <scope>NUCLEOTIDE SEQUENCE [LARGE SCALE GENOMIC DNA]</scope>
    <source>
        <strain evidence="2">KCTC 39840</strain>
    </source>
</reference>
<name>A0ABU4HVL7_9ACTN</name>
<evidence type="ECO:0008006" key="3">
    <source>
        <dbReference type="Google" id="ProtNLM"/>
    </source>
</evidence>
<organism evidence="1 2">
    <name type="scientific">Conexibacter stalactiti</name>
    <dbReference type="NCBI Taxonomy" id="1940611"/>
    <lineage>
        <taxon>Bacteria</taxon>
        <taxon>Bacillati</taxon>
        <taxon>Actinomycetota</taxon>
        <taxon>Thermoleophilia</taxon>
        <taxon>Solirubrobacterales</taxon>
        <taxon>Conexibacteraceae</taxon>
        <taxon>Conexibacter</taxon>
    </lineage>
</organism>
<dbReference type="RefSeq" id="WP_318599836.1">
    <property type="nucleotide sequence ID" value="NZ_JAWSTH010000085.1"/>
</dbReference>
<accession>A0ABU4HVL7</accession>
<proteinExistence type="predicted"/>
<dbReference type="Proteomes" id="UP001284601">
    <property type="component" value="Unassembled WGS sequence"/>
</dbReference>
<protein>
    <recommendedName>
        <fullName evidence="3">GNAT family N-acetyltransferase</fullName>
    </recommendedName>
</protein>
<sequence>MALTLRPERPADLAAARRVHERAFPTAAEADLVDALRAAGDQSCAGDLPRRAARRAGNYPRFGFERAAPLGVRAPFEVPDDAWMALRLPAYPPPERPRPEGVVEYADAFAAVG</sequence>
<comment type="caution">
    <text evidence="1">The sequence shown here is derived from an EMBL/GenBank/DDBJ whole genome shotgun (WGS) entry which is preliminary data.</text>
</comment>
<evidence type="ECO:0000313" key="1">
    <source>
        <dbReference type="EMBL" id="MDW5597372.1"/>
    </source>
</evidence>
<evidence type="ECO:0000313" key="2">
    <source>
        <dbReference type="Proteomes" id="UP001284601"/>
    </source>
</evidence>
<dbReference type="Gene3D" id="3.40.630.30">
    <property type="match status" value="2"/>
</dbReference>
<dbReference type="EMBL" id="JAWSTH010000085">
    <property type="protein sequence ID" value="MDW5597372.1"/>
    <property type="molecule type" value="Genomic_DNA"/>
</dbReference>
<keyword evidence="2" id="KW-1185">Reference proteome</keyword>
<gene>
    <name evidence="1" type="ORF">R7226_23695</name>
</gene>